<dbReference type="CDD" id="cd13545">
    <property type="entry name" value="PBP2_TbpA"/>
    <property type="match status" value="1"/>
</dbReference>
<dbReference type="GO" id="GO:0030975">
    <property type="term" value="F:thiamine binding"/>
    <property type="evidence" value="ECO:0007669"/>
    <property type="project" value="InterPro"/>
</dbReference>
<dbReference type="PANTHER" id="PTHR30006:SF2">
    <property type="entry name" value="ABC TRANSPORTER SUBSTRATE-BINDING PROTEIN"/>
    <property type="match status" value="1"/>
</dbReference>
<dbReference type="SUPFAM" id="SSF53850">
    <property type="entry name" value="Periplasmic binding protein-like II"/>
    <property type="match status" value="1"/>
</dbReference>
<organism evidence="3 4">
    <name type="scientific">Chromobacterium vaccinii</name>
    <dbReference type="NCBI Taxonomy" id="1108595"/>
    <lineage>
        <taxon>Bacteria</taxon>
        <taxon>Pseudomonadati</taxon>
        <taxon>Pseudomonadota</taxon>
        <taxon>Betaproteobacteria</taxon>
        <taxon>Neisseriales</taxon>
        <taxon>Chromobacteriaceae</taxon>
        <taxon>Chromobacterium</taxon>
    </lineage>
</organism>
<dbReference type="GO" id="GO:0030976">
    <property type="term" value="F:thiamine pyrophosphate binding"/>
    <property type="evidence" value="ECO:0007669"/>
    <property type="project" value="TreeGrafter"/>
</dbReference>
<dbReference type="GO" id="GO:0015888">
    <property type="term" value="P:thiamine transport"/>
    <property type="evidence" value="ECO:0007669"/>
    <property type="project" value="InterPro"/>
</dbReference>
<dbReference type="RefSeq" id="WP_070979241.1">
    <property type="nucleotide sequence ID" value="NZ_CP017707.1"/>
</dbReference>
<dbReference type="Pfam" id="PF13343">
    <property type="entry name" value="SBP_bac_6"/>
    <property type="match status" value="1"/>
</dbReference>
<proteinExistence type="predicted"/>
<dbReference type="NCBIfam" id="TIGR01254">
    <property type="entry name" value="sfuA"/>
    <property type="match status" value="1"/>
</dbReference>
<evidence type="ECO:0000256" key="2">
    <source>
        <dbReference type="SAM" id="SignalP"/>
    </source>
</evidence>
<dbReference type="InterPro" id="IPR005948">
    <property type="entry name" value="ThiB-like"/>
</dbReference>
<dbReference type="EMBL" id="CP017707">
    <property type="protein sequence ID" value="AOZ49696.1"/>
    <property type="molecule type" value="Genomic_DNA"/>
</dbReference>
<dbReference type="PANTHER" id="PTHR30006">
    <property type="entry name" value="THIAMINE-BINDING PERIPLASMIC PROTEIN-RELATED"/>
    <property type="match status" value="1"/>
</dbReference>
<evidence type="ECO:0000313" key="3">
    <source>
        <dbReference type="EMBL" id="AOZ49696.1"/>
    </source>
</evidence>
<dbReference type="KEGG" id="cvc:BKX93_06570"/>
<evidence type="ECO:0000313" key="4">
    <source>
        <dbReference type="Proteomes" id="UP000178776"/>
    </source>
</evidence>
<dbReference type="STRING" id="1108595.BKX93_06570"/>
<keyword evidence="1 2" id="KW-0732">Signal</keyword>
<dbReference type="GeneID" id="68840870"/>
<sequence length="338" mass="36027">MKLFPKLVVVALSLAGLSVQAAELRVLAHSSFSVDKPLLAAFEKQSGAKVSIIKAGDAGEMVNKLILTKGSPIADVVFGLDNSLIGKAEQAGALAPLPAELARGGKVSLPGAAAVDYGYVTLNYDKAWFAKNKLPLPKTLSDLTQPAYKNLLVVENPATSSPGLAFLAATIHALGEDKAFALWGKLRDNGLKVSKGWTEAYYTDFSKNGGSRPIVVSYATSPAAEVFYSKDKPADAPTANLLLPGSVFRQVEGAALVKGGKEPKLAQQFIAFLRSDAVQKDIPTRMWMYPAMDNIPLDPVYKHAEQPAAHDTPDSATLAAKQRAWVGRWTRVVLKSGI</sequence>
<dbReference type="AlphaFoldDB" id="A0A1D9LEK3"/>
<evidence type="ECO:0000256" key="1">
    <source>
        <dbReference type="ARBA" id="ARBA00022729"/>
    </source>
</evidence>
<feature type="signal peptide" evidence="2">
    <location>
        <begin position="1"/>
        <end position="21"/>
    </location>
</feature>
<gene>
    <name evidence="3" type="ORF">BKX93_06570</name>
</gene>
<dbReference type="Proteomes" id="UP000178776">
    <property type="component" value="Chromosome"/>
</dbReference>
<name>A0A1D9LEK3_9NEIS</name>
<dbReference type="GO" id="GO:0030288">
    <property type="term" value="C:outer membrane-bounded periplasmic space"/>
    <property type="evidence" value="ECO:0007669"/>
    <property type="project" value="TreeGrafter"/>
</dbReference>
<protein>
    <submittedName>
        <fullName evidence="3">Thiamine ABC transporter substrate-binding protein</fullName>
    </submittedName>
</protein>
<feature type="chain" id="PRO_5009443018" evidence="2">
    <location>
        <begin position="22"/>
        <end position="338"/>
    </location>
</feature>
<dbReference type="Gene3D" id="3.40.190.10">
    <property type="entry name" value="Periplasmic binding protein-like II"/>
    <property type="match status" value="2"/>
</dbReference>
<reference evidence="3 4" key="1">
    <citation type="submission" date="2016-10" db="EMBL/GenBank/DDBJ databases">
        <title>Chromobacterium muskegensis sp. nov., an insecticidal bacterium isolated from Sphagnum bogs.</title>
        <authorList>
            <person name="Sparks M.E."/>
            <person name="Blackburn M.B."/>
            <person name="Gundersen-Rindal D.E."/>
            <person name="Mitchell A."/>
            <person name="Farrar R."/>
            <person name="Kuhar D."/>
        </authorList>
    </citation>
    <scope>NUCLEOTIDE SEQUENCE [LARGE SCALE GENOMIC DNA]</scope>
    <source>
        <strain evidence="3 4">21-1</strain>
    </source>
</reference>
<accession>A0A1D9LEK3</accession>